<feature type="compositionally biased region" description="Polar residues" evidence="1">
    <location>
        <begin position="1464"/>
        <end position="1475"/>
    </location>
</feature>
<feature type="transmembrane region" description="Helical" evidence="2">
    <location>
        <begin position="487"/>
        <end position="512"/>
    </location>
</feature>
<name>A0A4R0NKA8_9SPHI</name>
<gene>
    <name evidence="3" type="ORF">EZ437_10530</name>
</gene>
<evidence type="ECO:0000256" key="2">
    <source>
        <dbReference type="SAM" id="Phobius"/>
    </source>
</evidence>
<sequence length="1482" mass="162968">MENLHLHFALNEDREYFIQANGKTEKLLSYAKNPGKLVEHRMLNAALGTVPESHLHLITYYVENLQLPQDEVSRISIVSTAKDPNAILPDLVATFMHASPETHERVLLKHAHQNTPMPLVLSRLGIKPNLLQSLSAVDRRAIKRGAAMLIDPPLVNAQSIVFSHPEIGSLDDNIMVSIFDKYLQDHNDFTQLINYISSNPDTTTNSWYKKSYAIKVDPVTLAESPMEPTEQVFSDGKQMEWPVDPLTQKKVIPQYELSDDESGSEDGGVITASTGAIYSVLKKIKNDEAFKGSLWARPQGIITNNQTNVASATVTAPAAESAKADLTAAPENWSIKYESTLQYGLELVADGFKFENNTISFPVNNWPNRILSVYIEYQTADGTPIPWSVLSRSKEGDSLVESDAMMSQIFATTFDRRGQNTTKLYWGLLAAGNNVFGIPFPTQDTDIRFKWPHTKETNAAIASRAKIYLGGFGAGKHFSDWDTEVDLAGLIATGILNYGVTAASMAFTIAVLGPMKAALDKSKLKMAVIVLSIHLGVAATVVSIGFWKNGNSKMVLSKLSNFVASFLFGQVANYLVEKLLQDAIEDLAKIGIGQLTTQQLLQQVPYAGWALKAISVASDVASLAATTIQCLGSPATYEMQIQNTMDLTVTVKPDPSHGTESQDPIWPMVGSHYVTTLKYPKNGSFQGGMTYVKAGPMPGSKSAPIIVTFNKVPAGGQVIVTTIIYSSADWIAGRWDSGPKSATPDLQGKLAFTGSIIESLVPLTPSTSYSEKQRIGFDAPSNKHKWIITSFSIDQKYKADLESGMLTAGFIQDFKNNGITLPQNIVVTKVATGTEWNVDDRTAQITYRCLYKQIYNSGGSKFYQIEVQNISRPAPVLPNPKTVPDTSGSNHNLAELVGMTINNKAYQLGYAWRASGMNMPRDKSTNPPENNQLYAMQSISTLAQPSDLIIQSNTGFTQMPFIAYNQFGLTPLFIIDFENHQVALNNADGKALPAPVKKEFTDRGFEIPATAVVKVIKTDKEWRIIDTTQTVIYDLVYGTEVINGGWKKIVNIYNYVVPEISNFYLDPRPDEKGHYHLRAVSFHDGLPGSYNFDVDFSEDGENSWGAFPIPRGSTLYKIGVHPAGCVIAIDYALDKIWSLQLPNMAGKAKTAPIAMPMSGSGNLEGLISQPKAMTISSDGRIIILEQGNKRFQSFDVTGNPVAGFKGELSFTLPDTLISDLNGRKVTIELRKAYQANMPASYLRPPITSIATNQATADNLDKGIVNNVIRKRMKTKLCDLPEEADGVEVIVNVKGKSWLVVNKTEKTSFDFRWNSSTNVLDINYEGNLEIDLIAKDGHWKVRDKLHMLTFEIKPGATTSGILRVQQLIATALLRTQTAAHIEYLDVAVEDKGYIYVLYFTGTGASAKEYMLDIYNPDGTVLLQNPLSGIAAAKMAIDKWRTLWTLNYETFLGPNNRTEPGVSGWIPSTPSGPSDTRTLTEKEV</sequence>
<organism evidence="3 4">
    <name type="scientific">Pedobacter psychroterrae</name>
    <dbReference type="NCBI Taxonomy" id="2530453"/>
    <lineage>
        <taxon>Bacteria</taxon>
        <taxon>Pseudomonadati</taxon>
        <taxon>Bacteroidota</taxon>
        <taxon>Sphingobacteriia</taxon>
        <taxon>Sphingobacteriales</taxon>
        <taxon>Sphingobacteriaceae</taxon>
        <taxon>Pedobacter</taxon>
    </lineage>
</organism>
<keyword evidence="2" id="KW-1133">Transmembrane helix</keyword>
<dbReference type="RefSeq" id="WP_131595882.1">
    <property type="nucleotide sequence ID" value="NZ_SJSL01000002.1"/>
</dbReference>
<dbReference type="Proteomes" id="UP000293347">
    <property type="component" value="Unassembled WGS sequence"/>
</dbReference>
<accession>A0A4R0NKA8</accession>
<dbReference type="SUPFAM" id="SSF101898">
    <property type="entry name" value="NHL repeat"/>
    <property type="match status" value="1"/>
</dbReference>
<evidence type="ECO:0000313" key="4">
    <source>
        <dbReference type="Proteomes" id="UP000293347"/>
    </source>
</evidence>
<keyword evidence="2" id="KW-0812">Transmembrane</keyword>
<evidence type="ECO:0000256" key="1">
    <source>
        <dbReference type="SAM" id="MobiDB-lite"/>
    </source>
</evidence>
<feature type="region of interest" description="Disordered" evidence="1">
    <location>
        <begin position="1457"/>
        <end position="1482"/>
    </location>
</feature>
<evidence type="ECO:0000313" key="3">
    <source>
        <dbReference type="EMBL" id="TCD01190.1"/>
    </source>
</evidence>
<protein>
    <submittedName>
        <fullName evidence="3">Uncharacterized protein</fullName>
    </submittedName>
</protein>
<feature type="transmembrane region" description="Helical" evidence="2">
    <location>
        <begin position="524"/>
        <end position="547"/>
    </location>
</feature>
<keyword evidence="4" id="KW-1185">Reference proteome</keyword>
<dbReference type="EMBL" id="SJSL01000002">
    <property type="protein sequence ID" value="TCD01190.1"/>
    <property type="molecule type" value="Genomic_DNA"/>
</dbReference>
<keyword evidence="2" id="KW-0472">Membrane</keyword>
<comment type="caution">
    <text evidence="3">The sequence shown here is derived from an EMBL/GenBank/DDBJ whole genome shotgun (WGS) entry which is preliminary data.</text>
</comment>
<dbReference type="OrthoDB" id="1488190at2"/>
<reference evidence="3 4" key="1">
    <citation type="submission" date="2019-02" db="EMBL/GenBank/DDBJ databases">
        <title>Pedobacter sp. RP-1-14 sp. nov., isolated from Arctic soil.</title>
        <authorList>
            <person name="Dahal R.H."/>
        </authorList>
    </citation>
    <scope>NUCLEOTIDE SEQUENCE [LARGE SCALE GENOMIC DNA]</scope>
    <source>
        <strain evidence="3 4">RP-1-14</strain>
    </source>
</reference>
<proteinExistence type="predicted"/>